<dbReference type="EMBL" id="JAAMPC010001594">
    <property type="protein sequence ID" value="KAG2239604.1"/>
    <property type="molecule type" value="Genomic_DNA"/>
</dbReference>
<evidence type="ECO:0000313" key="2">
    <source>
        <dbReference type="EMBL" id="KAG2239604.1"/>
    </source>
</evidence>
<protein>
    <recommendedName>
        <fullName evidence="4">Transmembrane protein</fullName>
    </recommendedName>
</protein>
<accession>A0A8X7NXC8</accession>
<evidence type="ECO:0000313" key="3">
    <source>
        <dbReference type="Proteomes" id="UP000886595"/>
    </source>
</evidence>
<evidence type="ECO:0000256" key="1">
    <source>
        <dbReference type="SAM" id="Phobius"/>
    </source>
</evidence>
<keyword evidence="1" id="KW-0472">Membrane</keyword>
<proteinExistence type="predicted"/>
<gene>
    <name evidence="2" type="ORF">Bca52824_091562</name>
</gene>
<keyword evidence="3" id="KW-1185">Reference proteome</keyword>
<sequence>MEDNEEDESWKSSSRSTQAFTVIILLLMVIMILLGLGILSGGDEEGNGERWVEVISWEPRAVVYHNFLNLFDFVIP</sequence>
<keyword evidence="1" id="KW-0812">Transmembrane</keyword>
<dbReference type="AlphaFoldDB" id="A0A8X7NXC8"/>
<evidence type="ECO:0008006" key="4">
    <source>
        <dbReference type="Google" id="ProtNLM"/>
    </source>
</evidence>
<dbReference type="Proteomes" id="UP000886595">
    <property type="component" value="Unassembled WGS sequence"/>
</dbReference>
<keyword evidence="1" id="KW-1133">Transmembrane helix</keyword>
<name>A0A8X7NXC8_BRACI</name>
<reference evidence="2 3" key="1">
    <citation type="submission" date="2020-02" db="EMBL/GenBank/DDBJ databases">
        <authorList>
            <person name="Ma Q."/>
            <person name="Huang Y."/>
            <person name="Song X."/>
            <person name="Pei D."/>
        </authorList>
    </citation>
    <scope>NUCLEOTIDE SEQUENCE [LARGE SCALE GENOMIC DNA]</scope>
    <source>
        <strain evidence="2">Sxm20200214</strain>
        <tissue evidence="2">Leaf</tissue>
    </source>
</reference>
<comment type="caution">
    <text evidence="2">The sequence shown here is derived from an EMBL/GenBank/DDBJ whole genome shotgun (WGS) entry which is preliminary data.</text>
</comment>
<dbReference type="OrthoDB" id="1097696at2759"/>
<feature type="transmembrane region" description="Helical" evidence="1">
    <location>
        <begin position="20"/>
        <end position="40"/>
    </location>
</feature>
<organism evidence="2 3">
    <name type="scientific">Brassica carinata</name>
    <name type="common">Ethiopian mustard</name>
    <name type="synonym">Abyssinian cabbage</name>
    <dbReference type="NCBI Taxonomy" id="52824"/>
    <lineage>
        <taxon>Eukaryota</taxon>
        <taxon>Viridiplantae</taxon>
        <taxon>Streptophyta</taxon>
        <taxon>Embryophyta</taxon>
        <taxon>Tracheophyta</taxon>
        <taxon>Spermatophyta</taxon>
        <taxon>Magnoliopsida</taxon>
        <taxon>eudicotyledons</taxon>
        <taxon>Gunneridae</taxon>
        <taxon>Pentapetalae</taxon>
        <taxon>rosids</taxon>
        <taxon>malvids</taxon>
        <taxon>Brassicales</taxon>
        <taxon>Brassicaceae</taxon>
        <taxon>Brassiceae</taxon>
        <taxon>Brassica</taxon>
    </lineage>
</organism>